<accession>A0A7K0KEN8</accession>
<feature type="domain" description="Calcineurin-like phosphoesterase" evidence="4">
    <location>
        <begin position="72"/>
        <end position="252"/>
    </location>
</feature>
<dbReference type="GO" id="GO:0046872">
    <property type="term" value="F:metal ion binding"/>
    <property type="evidence" value="ECO:0007669"/>
    <property type="project" value="UniProtKB-KW"/>
</dbReference>
<dbReference type="InterPro" id="IPR029052">
    <property type="entry name" value="Metallo-depent_PP-like"/>
</dbReference>
<sequence length="311" mass="35282">MRLAYGLVLIIGIPGLLFLALWPFVGWRWALPLPIAWNMLAAYGFFFGWRHIVVKTASCTSPLLPESFDGYRIVQLSDIHIGTFLRNRSFIDKMVRIVNEQHPDLVVFTGDLVNVSAEEVIPFQHILKEVSARDGVFSVMGNHDYCEYGEDKSKYNIRRNQNVLKYLEEKAGWHLLLNDHVVIRRGEDAIGLIGVENISRPPFPDYGDLHKALGDLPKGMFKVLLSHDPSHWRRGVLHQTDIALTLSGHTHAGQIRVGRFSPAKWAYNEWGGKYVEDGSMLYVSLGIGGTVPFRFGAWPEVNVIKLYSQQQ</sequence>
<dbReference type="GO" id="GO:0016020">
    <property type="term" value="C:membrane"/>
    <property type="evidence" value="ECO:0007669"/>
    <property type="project" value="GOC"/>
</dbReference>
<dbReference type="AlphaFoldDB" id="A0A7K0KEN8"/>
<dbReference type="InterPro" id="IPR051158">
    <property type="entry name" value="Metallophosphoesterase_sf"/>
</dbReference>
<dbReference type="PANTHER" id="PTHR31302:SF31">
    <property type="entry name" value="PHOSPHODIESTERASE YAEI"/>
    <property type="match status" value="1"/>
</dbReference>
<proteinExistence type="predicted"/>
<dbReference type="PANTHER" id="PTHR31302">
    <property type="entry name" value="TRANSMEMBRANE PROTEIN WITH METALLOPHOSPHOESTERASE DOMAIN-RELATED"/>
    <property type="match status" value="1"/>
</dbReference>
<dbReference type="EMBL" id="VUNG01000013">
    <property type="protein sequence ID" value="MST84393.1"/>
    <property type="molecule type" value="Genomic_DNA"/>
</dbReference>
<dbReference type="Gene3D" id="3.60.21.10">
    <property type="match status" value="1"/>
</dbReference>
<evidence type="ECO:0000313" key="6">
    <source>
        <dbReference type="Proteomes" id="UP000438914"/>
    </source>
</evidence>
<evidence type="ECO:0000313" key="5">
    <source>
        <dbReference type="EMBL" id="MST84393.1"/>
    </source>
</evidence>
<feature type="transmembrane region" description="Helical" evidence="3">
    <location>
        <begin position="31"/>
        <end position="49"/>
    </location>
</feature>
<comment type="caution">
    <text evidence="5">The sequence shown here is derived from an EMBL/GenBank/DDBJ whole genome shotgun (WGS) entry which is preliminary data.</text>
</comment>
<keyword evidence="3" id="KW-1133">Transmembrane helix</keyword>
<feature type="transmembrane region" description="Helical" evidence="3">
    <location>
        <begin position="7"/>
        <end position="25"/>
    </location>
</feature>
<dbReference type="GO" id="GO:0008758">
    <property type="term" value="F:UDP-2,3-diacylglucosamine hydrolase activity"/>
    <property type="evidence" value="ECO:0007669"/>
    <property type="project" value="TreeGrafter"/>
</dbReference>
<organism evidence="5 6">
    <name type="scientific">Hallella mizrahii</name>
    <dbReference type="NCBI Taxonomy" id="2606637"/>
    <lineage>
        <taxon>Bacteria</taxon>
        <taxon>Pseudomonadati</taxon>
        <taxon>Bacteroidota</taxon>
        <taxon>Bacteroidia</taxon>
        <taxon>Bacteroidales</taxon>
        <taxon>Prevotellaceae</taxon>
        <taxon>Hallella</taxon>
    </lineage>
</organism>
<dbReference type="SUPFAM" id="SSF56300">
    <property type="entry name" value="Metallo-dependent phosphatases"/>
    <property type="match status" value="1"/>
</dbReference>
<evidence type="ECO:0000256" key="1">
    <source>
        <dbReference type="ARBA" id="ARBA00022723"/>
    </source>
</evidence>
<keyword evidence="3" id="KW-0472">Membrane</keyword>
<keyword evidence="3" id="KW-0812">Transmembrane</keyword>
<reference evidence="5 6" key="1">
    <citation type="submission" date="2019-08" db="EMBL/GenBank/DDBJ databases">
        <title>In-depth cultivation of the pig gut microbiome towards novel bacterial diversity and tailored functional studies.</title>
        <authorList>
            <person name="Wylensek D."/>
            <person name="Hitch T.C.A."/>
            <person name="Clavel T."/>
        </authorList>
    </citation>
    <scope>NUCLEOTIDE SEQUENCE [LARGE SCALE GENOMIC DNA]</scope>
    <source>
        <strain evidence="5 6">LKV-178-WT-2A</strain>
    </source>
</reference>
<name>A0A7K0KEN8_9BACT</name>
<dbReference type="Pfam" id="PF00149">
    <property type="entry name" value="Metallophos"/>
    <property type="match status" value="1"/>
</dbReference>
<evidence type="ECO:0000259" key="4">
    <source>
        <dbReference type="Pfam" id="PF00149"/>
    </source>
</evidence>
<dbReference type="GO" id="GO:0009245">
    <property type="term" value="P:lipid A biosynthetic process"/>
    <property type="evidence" value="ECO:0007669"/>
    <property type="project" value="TreeGrafter"/>
</dbReference>
<keyword evidence="6" id="KW-1185">Reference proteome</keyword>
<keyword evidence="1" id="KW-0479">Metal-binding</keyword>
<dbReference type="InterPro" id="IPR004843">
    <property type="entry name" value="Calcineurin-like_PHP"/>
</dbReference>
<dbReference type="Proteomes" id="UP000438914">
    <property type="component" value="Unassembled WGS sequence"/>
</dbReference>
<evidence type="ECO:0000256" key="3">
    <source>
        <dbReference type="SAM" id="Phobius"/>
    </source>
</evidence>
<protein>
    <submittedName>
        <fullName evidence="5">Metallophosphoesterase</fullName>
    </submittedName>
</protein>
<dbReference type="CDD" id="cd07385">
    <property type="entry name" value="MPP_YkuE_C"/>
    <property type="match status" value="1"/>
</dbReference>
<keyword evidence="2" id="KW-0378">Hydrolase</keyword>
<evidence type="ECO:0000256" key="2">
    <source>
        <dbReference type="ARBA" id="ARBA00022801"/>
    </source>
</evidence>
<gene>
    <name evidence="5" type="ORF">FYJ73_06875</name>
</gene>